<dbReference type="AlphaFoldDB" id="A0AAD4QHZ9"/>
<reference evidence="1" key="1">
    <citation type="submission" date="2022-01" db="EMBL/GenBank/DDBJ databases">
        <title>Comparative genomics reveals a dynamic genome evolution in the ectomycorrhizal milk-cap (Lactarius) mushrooms.</title>
        <authorList>
            <consortium name="DOE Joint Genome Institute"/>
            <person name="Lebreton A."/>
            <person name="Tang N."/>
            <person name="Kuo A."/>
            <person name="LaButti K."/>
            <person name="Drula E."/>
            <person name="Barry K."/>
            <person name="Clum A."/>
            <person name="Lipzen A."/>
            <person name="Mousain D."/>
            <person name="Ng V."/>
            <person name="Wang R."/>
            <person name="Wang X."/>
            <person name="Dai Y."/>
            <person name="Henrissat B."/>
            <person name="Grigoriev I.V."/>
            <person name="Guerin-Laguette A."/>
            <person name="Yu F."/>
            <person name="Martin F.M."/>
        </authorList>
    </citation>
    <scope>NUCLEOTIDE SEQUENCE</scope>
    <source>
        <strain evidence="1">QP</strain>
    </source>
</reference>
<gene>
    <name evidence="1" type="ORF">EDB92DRAFT_1787981</name>
</gene>
<dbReference type="EMBL" id="JAKELL010000001">
    <property type="protein sequence ID" value="KAH9001136.1"/>
    <property type="molecule type" value="Genomic_DNA"/>
</dbReference>
<accession>A0AAD4QHZ9</accession>
<protein>
    <submittedName>
        <fullName evidence="1">Uncharacterized protein</fullName>
    </submittedName>
</protein>
<evidence type="ECO:0000313" key="1">
    <source>
        <dbReference type="EMBL" id="KAH9001136.1"/>
    </source>
</evidence>
<sequence length="179" mass="19710">YLNIKLPDISAPPPEPLIHIPFTPDFWESSRAKAKANPAPPEEPHVPKVIVIAGDSSRADSSRILEPVREHVDLDHHSLDPKVSNLRSLFLDVADDVALPKDLDVLKVAKNRQGPLDDLIEETTTSVGDSKFHTRTLDKDEVRGVWIILGLFAGSWLAGGLLKKETKYAESSPEQSVAQ</sequence>
<name>A0AAD4QHZ9_9AGAM</name>
<feature type="non-terminal residue" evidence="1">
    <location>
        <position position="1"/>
    </location>
</feature>
<comment type="caution">
    <text evidence="1">The sequence shown here is derived from an EMBL/GenBank/DDBJ whole genome shotgun (WGS) entry which is preliminary data.</text>
</comment>
<keyword evidence="2" id="KW-1185">Reference proteome</keyword>
<organism evidence="1 2">
    <name type="scientific">Lactarius akahatsu</name>
    <dbReference type="NCBI Taxonomy" id="416441"/>
    <lineage>
        <taxon>Eukaryota</taxon>
        <taxon>Fungi</taxon>
        <taxon>Dikarya</taxon>
        <taxon>Basidiomycota</taxon>
        <taxon>Agaricomycotina</taxon>
        <taxon>Agaricomycetes</taxon>
        <taxon>Russulales</taxon>
        <taxon>Russulaceae</taxon>
        <taxon>Lactarius</taxon>
    </lineage>
</organism>
<dbReference type="Proteomes" id="UP001201163">
    <property type="component" value="Unassembled WGS sequence"/>
</dbReference>
<evidence type="ECO:0000313" key="2">
    <source>
        <dbReference type="Proteomes" id="UP001201163"/>
    </source>
</evidence>
<proteinExistence type="predicted"/>